<dbReference type="SUPFAM" id="SSF90123">
    <property type="entry name" value="ABC transporter transmembrane region"/>
    <property type="match status" value="1"/>
</dbReference>
<dbReference type="CDD" id="cd18584">
    <property type="entry name" value="ABC_6TM_AarD_CydD"/>
    <property type="match status" value="1"/>
</dbReference>
<dbReference type="Gene3D" id="3.40.50.300">
    <property type="entry name" value="P-loop containing nucleotide triphosphate hydrolases"/>
    <property type="match status" value="1"/>
</dbReference>
<keyword evidence="6 8" id="KW-0472">Membrane</keyword>
<dbReference type="InterPro" id="IPR003439">
    <property type="entry name" value="ABC_transporter-like_ATP-bd"/>
</dbReference>
<reference evidence="11 12" key="1">
    <citation type="submission" date="2022-07" db="EMBL/GenBank/DDBJ databases">
        <title>Degradation activity of malathion, p-nitrophenol and potential low-temperature adaptation strategy of Rhodococcus sp. FXJ9.536.</title>
        <authorList>
            <person name="Huang J."/>
            <person name="Huang Y."/>
        </authorList>
    </citation>
    <scope>NUCLEOTIDE SEQUENCE [LARGE SCALE GENOMIC DNA]</scope>
    <source>
        <strain evidence="11 12">FXJ9.536</strain>
    </source>
</reference>
<keyword evidence="2 8" id="KW-0812">Transmembrane</keyword>
<dbReference type="RefSeq" id="WP_255965226.1">
    <property type="nucleotide sequence ID" value="NZ_JANFQF010000001.1"/>
</dbReference>
<evidence type="ECO:0000256" key="8">
    <source>
        <dbReference type="SAM" id="Phobius"/>
    </source>
</evidence>
<feature type="domain" description="ABC transmembrane type-1" evidence="10">
    <location>
        <begin position="42"/>
        <end position="325"/>
    </location>
</feature>
<evidence type="ECO:0000256" key="2">
    <source>
        <dbReference type="ARBA" id="ARBA00022692"/>
    </source>
</evidence>
<proteinExistence type="predicted"/>
<evidence type="ECO:0000256" key="3">
    <source>
        <dbReference type="ARBA" id="ARBA00022741"/>
    </source>
</evidence>
<dbReference type="InterPro" id="IPR036640">
    <property type="entry name" value="ABC1_TM_sf"/>
</dbReference>
<keyword evidence="4" id="KW-0067">ATP-binding</keyword>
<dbReference type="PANTHER" id="PTHR24221">
    <property type="entry name" value="ATP-BINDING CASSETTE SUB-FAMILY B"/>
    <property type="match status" value="1"/>
</dbReference>
<dbReference type="Pfam" id="PF00005">
    <property type="entry name" value="ABC_tran"/>
    <property type="match status" value="1"/>
</dbReference>
<feature type="transmembrane region" description="Helical" evidence="8">
    <location>
        <begin position="154"/>
        <end position="178"/>
    </location>
</feature>
<dbReference type="Pfam" id="PF00664">
    <property type="entry name" value="ABC_membrane"/>
    <property type="match status" value="1"/>
</dbReference>
<dbReference type="NCBIfam" id="TIGR02857">
    <property type="entry name" value="CydD"/>
    <property type="match status" value="1"/>
</dbReference>
<name>A0ABT1Q6L1_9NOCA</name>
<dbReference type="CDD" id="cd03228">
    <property type="entry name" value="ABCC_MRP_Like"/>
    <property type="match status" value="1"/>
</dbReference>
<keyword evidence="3" id="KW-0547">Nucleotide-binding</keyword>
<dbReference type="InterPro" id="IPR039421">
    <property type="entry name" value="Type_1_exporter"/>
</dbReference>
<dbReference type="SMART" id="SM00382">
    <property type="entry name" value="AAA"/>
    <property type="match status" value="1"/>
</dbReference>
<evidence type="ECO:0000313" key="12">
    <source>
        <dbReference type="Proteomes" id="UP001524501"/>
    </source>
</evidence>
<protein>
    <submittedName>
        <fullName evidence="11">Thiol reductant ABC exporter subunit CydD</fullName>
    </submittedName>
</protein>
<comment type="caution">
    <text evidence="11">The sequence shown here is derived from an EMBL/GenBank/DDBJ whole genome shotgun (WGS) entry which is preliminary data.</text>
</comment>
<dbReference type="InterPro" id="IPR027417">
    <property type="entry name" value="P-loop_NTPase"/>
</dbReference>
<feature type="transmembrane region" description="Helical" evidence="8">
    <location>
        <begin position="184"/>
        <end position="203"/>
    </location>
</feature>
<dbReference type="PANTHER" id="PTHR24221:SF590">
    <property type="entry name" value="COMPONENT LINKED WITH THE ASSEMBLY OF CYTOCHROME' TRANSPORT TRANSMEMBRANE ATP-BINDING PROTEIN ABC TRANSPORTER CYDD-RELATED"/>
    <property type="match status" value="1"/>
</dbReference>
<evidence type="ECO:0000313" key="11">
    <source>
        <dbReference type="EMBL" id="MCQ4117893.1"/>
    </source>
</evidence>
<keyword evidence="5 8" id="KW-1133">Transmembrane helix</keyword>
<sequence length="567" mass="59961">MSVDTGAELRLPGERPTGKTGSRPPIDPRLWRYSAAARGYLVLTVGLSVVNVAMVVLSALALGRILAGIIVDDATDVRRWTTELSILVVATGVRTLGTWLQSRFAHRAASRVVAELKGEVLTAAVRLRPRDLDVRRDEIATVLTRGIDGLLPYLTGYLPALVLAATLTPATLVVIAFADLTSAAIIFVTLPLIPIFMVLIGLLTKGKAAKTLTAMTALSSQLLDLLAGLPTLRALGREHGPAVRVRELGDAHRRTAMSALRVAFLSSMVLELLATLCVALVAVSIGLRLVYGEMTLEAGIVALILAPEVYLPLRMVGTRFHAAEDGMAAADRAFAVIDADRPVSGAGTSGIDARGARIEFDGVSVRSRHGMAPRALSGVFEPGRVTVLTGPNGSGKSTAVQVLLALTEPDAGEVRVAGMPVPQLDRTAWWAHVAWLPQRPVLVPGTLDENLRLIGDVVDVEEACTATGFDSVLAELPDGWDTRVGTGGEGLSLGQRQRLALTRVLATRRPVLVLDEPTAHLDDRSESTVLASLRRLASAGKTVVVIAHRPSVLAAADSVIEARADAD</sequence>
<dbReference type="InterPro" id="IPR011527">
    <property type="entry name" value="ABC1_TM_dom"/>
</dbReference>
<keyword evidence="12" id="KW-1185">Reference proteome</keyword>
<dbReference type="EMBL" id="JANFQF010000001">
    <property type="protein sequence ID" value="MCQ4117893.1"/>
    <property type="molecule type" value="Genomic_DNA"/>
</dbReference>
<feature type="transmembrane region" description="Helical" evidence="8">
    <location>
        <begin position="262"/>
        <end position="283"/>
    </location>
</feature>
<dbReference type="PROSITE" id="PS50929">
    <property type="entry name" value="ABC_TM1F"/>
    <property type="match status" value="1"/>
</dbReference>
<feature type="domain" description="ABC transporter" evidence="9">
    <location>
        <begin position="358"/>
        <end position="566"/>
    </location>
</feature>
<feature type="region of interest" description="Disordered" evidence="7">
    <location>
        <begin position="1"/>
        <end position="25"/>
    </location>
</feature>
<dbReference type="InterPro" id="IPR014216">
    <property type="entry name" value="ABC_transptr_CydD"/>
</dbReference>
<evidence type="ECO:0000256" key="5">
    <source>
        <dbReference type="ARBA" id="ARBA00022989"/>
    </source>
</evidence>
<organism evidence="11 12">
    <name type="scientific">Rhodococcus tibetensis</name>
    <dbReference type="NCBI Taxonomy" id="2965064"/>
    <lineage>
        <taxon>Bacteria</taxon>
        <taxon>Bacillati</taxon>
        <taxon>Actinomycetota</taxon>
        <taxon>Actinomycetes</taxon>
        <taxon>Mycobacteriales</taxon>
        <taxon>Nocardiaceae</taxon>
        <taxon>Rhodococcus</taxon>
    </lineage>
</organism>
<evidence type="ECO:0000256" key="4">
    <source>
        <dbReference type="ARBA" id="ARBA00022840"/>
    </source>
</evidence>
<dbReference type="Gene3D" id="1.20.1560.10">
    <property type="entry name" value="ABC transporter type 1, transmembrane domain"/>
    <property type="match status" value="1"/>
</dbReference>
<accession>A0ABT1Q6L1</accession>
<evidence type="ECO:0000256" key="1">
    <source>
        <dbReference type="ARBA" id="ARBA00004651"/>
    </source>
</evidence>
<dbReference type="Proteomes" id="UP001524501">
    <property type="component" value="Unassembled WGS sequence"/>
</dbReference>
<dbReference type="PROSITE" id="PS50893">
    <property type="entry name" value="ABC_TRANSPORTER_2"/>
    <property type="match status" value="1"/>
</dbReference>
<dbReference type="InterPro" id="IPR003593">
    <property type="entry name" value="AAA+_ATPase"/>
</dbReference>
<evidence type="ECO:0000256" key="7">
    <source>
        <dbReference type="SAM" id="MobiDB-lite"/>
    </source>
</evidence>
<gene>
    <name evidence="11" type="primary">cydD</name>
    <name evidence="11" type="ORF">NOF53_01650</name>
</gene>
<comment type="subcellular location">
    <subcellularLocation>
        <location evidence="1">Cell membrane</location>
        <topology evidence="1">Multi-pass membrane protein</topology>
    </subcellularLocation>
</comment>
<dbReference type="SUPFAM" id="SSF52540">
    <property type="entry name" value="P-loop containing nucleoside triphosphate hydrolases"/>
    <property type="match status" value="1"/>
</dbReference>
<evidence type="ECO:0000259" key="10">
    <source>
        <dbReference type="PROSITE" id="PS50929"/>
    </source>
</evidence>
<evidence type="ECO:0000256" key="6">
    <source>
        <dbReference type="ARBA" id="ARBA00023136"/>
    </source>
</evidence>
<feature type="transmembrane region" description="Helical" evidence="8">
    <location>
        <begin position="40"/>
        <end position="62"/>
    </location>
</feature>
<evidence type="ECO:0000259" key="9">
    <source>
        <dbReference type="PROSITE" id="PS50893"/>
    </source>
</evidence>